<sequence>MSPQDENSPLAAVLAEELAGMPEEDRVRTERILGLVFETIAGLELRVRELEEKGRLDASDI</sequence>
<keyword evidence="2" id="KW-1185">Reference proteome</keyword>
<reference evidence="1 2" key="1">
    <citation type="submission" date="2024-04" db="EMBL/GenBank/DDBJ databases">
        <title>Luteolibacter sp. isolated from soil.</title>
        <authorList>
            <person name="An J."/>
        </authorList>
    </citation>
    <scope>NUCLEOTIDE SEQUENCE [LARGE SCALE GENOMIC DNA]</scope>
    <source>
        <strain evidence="1 2">Y139</strain>
    </source>
</reference>
<evidence type="ECO:0000313" key="2">
    <source>
        <dbReference type="Proteomes" id="UP001371305"/>
    </source>
</evidence>
<name>A0ABU9ATA4_9BACT</name>
<proteinExistence type="predicted"/>
<dbReference type="Proteomes" id="UP001371305">
    <property type="component" value="Unassembled WGS sequence"/>
</dbReference>
<gene>
    <name evidence="1" type="ORF">WKV53_09840</name>
</gene>
<dbReference type="EMBL" id="JBBUKT010000003">
    <property type="protein sequence ID" value="MEK7950798.1"/>
    <property type="molecule type" value="Genomic_DNA"/>
</dbReference>
<protein>
    <submittedName>
        <fullName evidence="1">Uncharacterized protein</fullName>
    </submittedName>
</protein>
<comment type="caution">
    <text evidence="1">The sequence shown here is derived from an EMBL/GenBank/DDBJ whole genome shotgun (WGS) entry which is preliminary data.</text>
</comment>
<evidence type="ECO:0000313" key="1">
    <source>
        <dbReference type="EMBL" id="MEK7950798.1"/>
    </source>
</evidence>
<dbReference type="RefSeq" id="WP_341404399.1">
    <property type="nucleotide sequence ID" value="NZ_JBBUKT010000003.1"/>
</dbReference>
<accession>A0ABU9ATA4</accession>
<organism evidence="1 2">
    <name type="scientific">Luteolibacter soli</name>
    <dbReference type="NCBI Taxonomy" id="3135280"/>
    <lineage>
        <taxon>Bacteria</taxon>
        <taxon>Pseudomonadati</taxon>
        <taxon>Verrucomicrobiota</taxon>
        <taxon>Verrucomicrobiia</taxon>
        <taxon>Verrucomicrobiales</taxon>
        <taxon>Verrucomicrobiaceae</taxon>
        <taxon>Luteolibacter</taxon>
    </lineage>
</organism>